<sequence length="344" mass="37784">MKPIVFLLSGLCVLILLVPTILVLPFQAEKGAAVNREPGHKTAHTIRETKGAEPTLKESPVSVPVYRTSNHSVENIPLEEYVIGVVASEMPVEFKPEALKAQALAARTFIVRLMVANSAVQAPKGSLVDDTQMFQVYQSKSQLKKEWGSDYAQNLKKITNAVAGTQGKILTYENKPIEASFFSTSNGYTENAEAYWTSAIPYLKSVKSPWDKKSPKYLATRTFSVPEFQQKLGVQLAGQDTVGQITARTPGHQVATAVINGKKLKGRDIREKLGLRSADFEWKRNGGSITITTKGFGHGVGMSQYGANYMAEQGKSVTDIVKHYYQGVDISEADSFLSKYMAKK</sequence>
<dbReference type="InterPro" id="IPR051922">
    <property type="entry name" value="Bact_Sporulation_Assoc"/>
</dbReference>
<reference evidence="3 4" key="1">
    <citation type="journal article" date="2011" name="Int. J. Syst. Evol. Microbiol.">
        <title>Relationship of Bacillus amyloliquefaciens clades associated with strains DSM 7T and FZB42T: a proposal for Bacillus amyloliquefaciens subsp. amyloliquefaciens subsp. nov. and Bacillus amyloliquefaciens subsp. plantarum subsp. nov. based on complete genome sequence comparisons.</title>
        <authorList>
            <person name="Borriss R."/>
            <person name="Chen X.H."/>
            <person name="Rueckert C."/>
            <person name="Blom J."/>
            <person name="Becker A."/>
            <person name="Baumgarth B."/>
            <person name="Fan B."/>
            <person name="Pukall R."/>
            <person name="Schumann P."/>
            <person name="Sproer C."/>
            <person name="Junge H."/>
            <person name="Vater J."/>
            <person name="Puhler A."/>
            <person name="Klenk H.P."/>
        </authorList>
    </citation>
    <scope>NUCLEOTIDE SEQUENCE [LARGE SCALE GENOMIC DNA]</scope>
    <source>
        <strain evidence="4">DSM 7</strain>
    </source>
</reference>
<dbReference type="Proteomes" id="UP000006562">
    <property type="component" value="Chromosome"/>
</dbReference>
<dbReference type="AlphaFoldDB" id="A0A9P1JKN1"/>
<dbReference type="Pfam" id="PF08486">
    <property type="entry name" value="SpoIID"/>
    <property type="match status" value="1"/>
</dbReference>
<evidence type="ECO:0000313" key="3">
    <source>
        <dbReference type="EMBL" id="CBI44638.1"/>
    </source>
</evidence>
<keyword evidence="4" id="KW-1185">Reference proteome</keyword>
<evidence type="ECO:0000256" key="1">
    <source>
        <dbReference type="SAM" id="MobiDB-lite"/>
    </source>
</evidence>
<dbReference type="GO" id="GO:0030435">
    <property type="term" value="P:sporulation resulting in formation of a cellular spore"/>
    <property type="evidence" value="ECO:0007669"/>
    <property type="project" value="InterPro"/>
</dbReference>
<proteinExistence type="predicted"/>
<evidence type="ECO:0000313" key="4">
    <source>
        <dbReference type="Proteomes" id="UP000006562"/>
    </source>
</evidence>
<name>A0A9P1JKN1_BACAS</name>
<feature type="region of interest" description="Disordered" evidence="1">
    <location>
        <begin position="35"/>
        <end position="59"/>
    </location>
</feature>
<dbReference type="PANTHER" id="PTHR30032:SF4">
    <property type="entry name" value="AMIDASE ENHANCER"/>
    <property type="match status" value="1"/>
</dbReference>
<dbReference type="NCBIfam" id="TIGR02669">
    <property type="entry name" value="SpoIID_LytB"/>
    <property type="match status" value="1"/>
</dbReference>
<dbReference type="GO" id="GO:0030288">
    <property type="term" value="C:outer membrane-bounded periplasmic space"/>
    <property type="evidence" value="ECO:0007669"/>
    <property type="project" value="TreeGrafter"/>
</dbReference>
<feature type="compositionally biased region" description="Basic and acidic residues" evidence="1">
    <location>
        <begin position="37"/>
        <end position="51"/>
    </location>
</feature>
<dbReference type="InterPro" id="IPR014225">
    <property type="entry name" value="Spore_II_D_firmicutes"/>
</dbReference>
<evidence type="ECO:0000259" key="2">
    <source>
        <dbReference type="Pfam" id="PF08486"/>
    </source>
</evidence>
<dbReference type="EMBL" id="FN597644">
    <property type="protein sequence ID" value="CBI44638.1"/>
    <property type="molecule type" value="Genomic_DNA"/>
</dbReference>
<feature type="domain" description="Sporulation stage II protein D amidase enhancer LytB N-terminal" evidence="2">
    <location>
        <begin position="68"/>
        <end position="172"/>
    </location>
</feature>
<reference evidence="4" key="2">
    <citation type="journal article" date="2011" name="J. Biotechnol.">
        <title>Genome sequence of B. amyloliquefaciens type strain DSM7(T) reveals differences to plant-associated B. amyloliquefaciens FZB42.</title>
        <authorList>
            <person name="Ruckert C."/>
            <person name="Blom J."/>
            <person name="Chen X."/>
            <person name="Reva O."/>
            <person name="Borriss R."/>
        </authorList>
    </citation>
    <scope>NUCLEOTIDE SEQUENCE [LARGE SCALE GENOMIC DNA]</scope>
    <source>
        <strain evidence="4">DSM 7</strain>
    </source>
</reference>
<dbReference type="PANTHER" id="PTHR30032">
    <property type="entry name" value="N-ACETYLMURAMOYL-L-ALANINE AMIDASE-RELATED"/>
    <property type="match status" value="1"/>
</dbReference>
<dbReference type="KEGG" id="bao:BAMF_3512"/>
<gene>
    <name evidence="3" type="primary">spoIID</name>
    <name evidence="3" type="ordered locus">BAMF_3512</name>
</gene>
<accession>A0A9P1JKN1</accession>
<organism evidence="3 4">
    <name type="scientific">Bacillus amyloliquefaciens (strain ATCC 23350 / DSM 7 / BCRC 11601 / CCUG 28519 / NBRC 15535 / NRRL B-14393 / F)</name>
    <dbReference type="NCBI Taxonomy" id="692420"/>
    <lineage>
        <taxon>Bacteria</taxon>
        <taxon>Bacillati</taxon>
        <taxon>Bacillota</taxon>
        <taxon>Bacilli</taxon>
        <taxon>Bacillales</taxon>
        <taxon>Bacillaceae</taxon>
        <taxon>Bacillus</taxon>
        <taxon>Bacillus amyloliquefaciens group</taxon>
    </lineage>
</organism>
<dbReference type="NCBIfam" id="TIGR02870">
    <property type="entry name" value="spore_II_D"/>
    <property type="match status" value="1"/>
</dbReference>
<dbReference type="RefSeq" id="WP_013353902.1">
    <property type="nucleotide sequence ID" value="NC_014551.1"/>
</dbReference>
<dbReference type="InterPro" id="IPR013486">
    <property type="entry name" value="SpoIID/LytB"/>
</dbReference>
<dbReference type="InterPro" id="IPR013693">
    <property type="entry name" value="SpoIID/LytB_N"/>
</dbReference>
<protein>
    <submittedName>
        <fullName evidence="3">Stage II sporulation protein D</fullName>
    </submittedName>
</protein>